<sequence length="79" mass="9000">MNMENSLSGEKASESRLPDDRHMKKVWFKGGEGVAGDDMIVESDLRPKIFFKEMETMIVLKLLGRNIGYATLHNWISSL</sequence>
<dbReference type="OrthoDB" id="10419239at2759"/>
<organism evidence="1 2">
    <name type="scientific">Gossypium gossypioides</name>
    <name type="common">Mexican cotton</name>
    <name type="synonym">Selera gossypioides</name>
    <dbReference type="NCBI Taxonomy" id="34282"/>
    <lineage>
        <taxon>Eukaryota</taxon>
        <taxon>Viridiplantae</taxon>
        <taxon>Streptophyta</taxon>
        <taxon>Embryophyta</taxon>
        <taxon>Tracheophyta</taxon>
        <taxon>Spermatophyta</taxon>
        <taxon>Magnoliopsida</taxon>
        <taxon>eudicotyledons</taxon>
        <taxon>Gunneridae</taxon>
        <taxon>Pentapetalae</taxon>
        <taxon>rosids</taxon>
        <taxon>malvids</taxon>
        <taxon>Malvales</taxon>
        <taxon>Malvaceae</taxon>
        <taxon>Malvoideae</taxon>
        <taxon>Gossypium</taxon>
    </lineage>
</organism>
<dbReference type="AlphaFoldDB" id="A0A7J9CLK5"/>
<protein>
    <submittedName>
        <fullName evidence="1">Uncharacterized protein</fullName>
    </submittedName>
</protein>
<keyword evidence="2" id="KW-1185">Reference proteome</keyword>
<gene>
    <name evidence="1" type="ORF">Gogos_003243</name>
</gene>
<proteinExistence type="predicted"/>
<name>A0A7J9CLK5_GOSGO</name>
<dbReference type="Proteomes" id="UP000593579">
    <property type="component" value="Unassembled WGS sequence"/>
</dbReference>
<dbReference type="EMBL" id="JABEZY010000011">
    <property type="protein sequence ID" value="MBA0749296.1"/>
    <property type="molecule type" value="Genomic_DNA"/>
</dbReference>
<comment type="caution">
    <text evidence="1">The sequence shown here is derived from an EMBL/GenBank/DDBJ whole genome shotgun (WGS) entry which is preliminary data.</text>
</comment>
<accession>A0A7J9CLK5</accession>
<evidence type="ECO:0000313" key="2">
    <source>
        <dbReference type="Proteomes" id="UP000593579"/>
    </source>
</evidence>
<reference evidence="1 2" key="1">
    <citation type="journal article" date="2019" name="Genome Biol. Evol.">
        <title>Insights into the evolution of the New World diploid cottons (Gossypium, subgenus Houzingenia) based on genome sequencing.</title>
        <authorList>
            <person name="Grover C.E."/>
            <person name="Arick M.A. 2nd"/>
            <person name="Thrash A."/>
            <person name="Conover J.L."/>
            <person name="Sanders W.S."/>
            <person name="Peterson D.G."/>
            <person name="Frelichowski J.E."/>
            <person name="Scheffler J.A."/>
            <person name="Scheffler B.E."/>
            <person name="Wendel J.F."/>
        </authorList>
    </citation>
    <scope>NUCLEOTIDE SEQUENCE [LARGE SCALE GENOMIC DNA]</scope>
    <source>
        <strain evidence="1">5</strain>
        <tissue evidence="1">Leaf</tissue>
    </source>
</reference>
<evidence type="ECO:0000313" key="1">
    <source>
        <dbReference type="EMBL" id="MBA0749296.1"/>
    </source>
</evidence>